<dbReference type="PROSITE" id="PS51257">
    <property type="entry name" value="PROKAR_LIPOPROTEIN"/>
    <property type="match status" value="1"/>
</dbReference>
<name>A0A410JYS8_9BACT</name>
<sequence>MRRVILLALAAAVAGCTGGGPNVDPMSAQVSSADAEMVVIPEVCKSYYKFDKPRVAVAQFMNNTSYGKMTAANTSFAGKSTTKRTSAGVAGVVVAPGAVGVGHVGASKTDVTSSGQVDTYMREVAPKIGEYAQSATENIVANIGGMSIFDRSSLESILSEQKFQMAIADPDTAVRAGKLAGVQYIFAGTVDSISAKYIAPDNNKTSDTGNAWANLALALGKAAANTQTGWIVNIEMTVKMIEVETGQVIINTKVKGREVAGGGQGLNPELIAEAAKKAMGEAIDDVKPDLSQRFSPKGYIKQIRGNKTLALVNMGSDAGVKSGEKLEAYEFIEISDPFTGQKSCNMAKIPVELTISDQIAQDQAWAKIDGKPEALARVKTGSIIKREKLEGQSMFKKMF</sequence>
<dbReference type="EMBL" id="CP035108">
    <property type="protein sequence ID" value="QAR33198.1"/>
    <property type="molecule type" value="Genomic_DNA"/>
</dbReference>
<feature type="chain" id="PRO_5019078537" description="Curli production assembly/transport component CsgG" evidence="1">
    <location>
        <begin position="20"/>
        <end position="399"/>
    </location>
</feature>
<evidence type="ECO:0000256" key="1">
    <source>
        <dbReference type="SAM" id="SignalP"/>
    </source>
</evidence>
<evidence type="ECO:0000313" key="2">
    <source>
        <dbReference type="EMBL" id="QAR33198.1"/>
    </source>
</evidence>
<keyword evidence="3" id="KW-1185">Reference proteome</keyword>
<dbReference type="KEGG" id="gtl:EP073_07215"/>
<reference evidence="2 3" key="1">
    <citation type="submission" date="2019-01" db="EMBL/GenBank/DDBJ databases">
        <title>Geovibrio thiophilus DSM 11263, complete genome.</title>
        <authorList>
            <person name="Spring S."/>
            <person name="Bunk B."/>
            <person name="Sproer C."/>
        </authorList>
    </citation>
    <scope>NUCLEOTIDE SEQUENCE [LARGE SCALE GENOMIC DNA]</scope>
    <source>
        <strain evidence="2 3">DSM 11263</strain>
    </source>
</reference>
<accession>A0A410JYS8</accession>
<dbReference type="Gene3D" id="3.40.50.10610">
    <property type="entry name" value="ABC-type transport auxiliary lipoprotein component"/>
    <property type="match status" value="1"/>
</dbReference>
<keyword evidence="1" id="KW-0732">Signal</keyword>
<dbReference type="RefSeq" id="WP_128466484.1">
    <property type="nucleotide sequence ID" value="NZ_CP035108.1"/>
</dbReference>
<proteinExistence type="predicted"/>
<dbReference type="InterPro" id="IPR005534">
    <property type="entry name" value="Curli_assmbl/transp-comp_CsgG"/>
</dbReference>
<evidence type="ECO:0008006" key="4">
    <source>
        <dbReference type="Google" id="ProtNLM"/>
    </source>
</evidence>
<gene>
    <name evidence="2" type="ORF">EP073_07215</name>
</gene>
<organism evidence="2 3">
    <name type="scientific">Geovibrio thiophilus</name>
    <dbReference type="NCBI Taxonomy" id="139438"/>
    <lineage>
        <taxon>Bacteria</taxon>
        <taxon>Pseudomonadati</taxon>
        <taxon>Deferribacterota</taxon>
        <taxon>Deferribacteres</taxon>
        <taxon>Deferribacterales</taxon>
        <taxon>Geovibrionaceae</taxon>
        <taxon>Geovibrio</taxon>
    </lineage>
</organism>
<protein>
    <recommendedName>
        <fullName evidence="4">Curli production assembly/transport component CsgG</fullName>
    </recommendedName>
</protein>
<dbReference type="GO" id="GO:0030288">
    <property type="term" value="C:outer membrane-bounded periplasmic space"/>
    <property type="evidence" value="ECO:0007669"/>
    <property type="project" value="InterPro"/>
</dbReference>
<feature type="signal peptide" evidence="1">
    <location>
        <begin position="1"/>
        <end position="19"/>
    </location>
</feature>
<dbReference type="Pfam" id="PF03783">
    <property type="entry name" value="CsgG"/>
    <property type="match status" value="1"/>
</dbReference>
<dbReference type="AlphaFoldDB" id="A0A410JYS8"/>
<dbReference type="Proteomes" id="UP000287502">
    <property type="component" value="Chromosome"/>
</dbReference>
<dbReference type="OrthoDB" id="9803653at2"/>
<evidence type="ECO:0000313" key="3">
    <source>
        <dbReference type="Proteomes" id="UP000287502"/>
    </source>
</evidence>